<accession>A0A0X3Y1Q7</accession>
<feature type="domain" description="N-acetyltransferase" evidence="3">
    <location>
        <begin position="1"/>
        <end position="152"/>
    </location>
</feature>
<dbReference type="Pfam" id="PF00583">
    <property type="entry name" value="Acetyltransf_1"/>
    <property type="match status" value="1"/>
</dbReference>
<gene>
    <name evidence="4" type="ORF">RO03_04695</name>
</gene>
<proteinExistence type="predicted"/>
<evidence type="ECO:0000313" key="4">
    <source>
        <dbReference type="EMBL" id="KUL98835.1"/>
    </source>
</evidence>
<protein>
    <submittedName>
        <fullName evidence="4">Diamine acetyltransferase</fullName>
    </submittedName>
</protein>
<sequence>MIRKCRLEDKKDWVRLNKQFIEYEYKDENVWNSPLKFGNLEEDFELILNDTSTILFAIIEEKKMIGFMNIQCFYSIWSHGKVFFLDDFFIEENFRRKGYGEKALKDLQKYAKKSGIKRIQLMAENTNPRAIKFYKKHKFNEQEIHLFLKYLI</sequence>
<reference evidence="4 5" key="1">
    <citation type="submission" date="2015-10" db="EMBL/GenBank/DDBJ databases">
        <authorList>
            <person name="Gilbert D.G."/>
        </authorList>
    </citation>
    <scope>NUCLEOTIDE SEQUENCE [LARGE SCALE GENOMIC DNA]</scope>
    <source>
        <strain evidence="4 5">ChDC F311</strain>
    </source>
</reference>
<evidence type="ECO:0000256" key="2">
    <source>
        <dbReference type="ARBA" id="ARBA00023315"/>
    </source>
</evidence>
<dbReference type="InterPro" id="IPR000182">
    <property type="entry name" value="GNAT_dom"/>
</dbReference>
<dbReference type="InterPro" id="IPR051016">
    <property type="entry name" value="Diverse_Substrate_AcTransf"/>
</dbReference>
<evidence type="ECO:0000313" key="5">
    <source>
        <dbReference type="Proteomes" id="UP000054800"/>
    </source>
</evidence>
<comment type="caution">
    <text evidence="4">The sequence shown here is derived from an EMBL/GenBank/DDBJ whole genome shotgun (WGS) entry which is preliminary data.</text>
</comment>
<name>A0A0X3Y1Q7_FUSNC</name>
<dbReference type="InterPro" id="IPR016181">
    <property type="entry name" value="Acyl_CoA_acyltransferase"/>
</dbReference>
<keyword evidence="1 4" id="KW-0808">Transferase</keyword>
<dbReference type="PANTHER" id="PTHR10545:SF29">
    <property type="entry name" value="GH14572P-RELATED"/>
    <property type="match status" value="1"/>
</dbReference>
<dbReference type="SUPFAM" id="SSF55729">
    <property type="entry name" value="Acyl-CoA N-acyltransferases (Nat)"/>
    <property type="match status" value="1"/>
</dbReference>
<dbReference type="PANTHER" id="PTHR10545">
    <property type="entry name" value="DIAMINE N-ACETYLTRANSFERASE"/>
    <property type="match status" value="1"/>
</dbReference>
<dbReference type="CDD" id="cd04301">
    <property type="entry name" value="NAT_SF"/>
    <property type="match status" value="1"/>
</dbReference>
<organism evidence="4 5">
    <name type="scientific">Fusobacterium nucleatum subsp. nucleatum</name>
    <dbReference type="NCBI Taxonomy" id="76856"/>
    <lineage>
        <taxon>Bacteria</taxon>
        <taxon>Fusobacteriati</taxon>
        <taxon>Fusobacteriota</taxon>
        <taxon>Fusobacteriia</taxon>
        <taxon>Fusobacteriales</taxon>
        <taxon>Fusobacteriaceae</taxon>
        <taxon>Fusobacterium</taxon>
    </lineage>
</organism>
<dbReference type="GO" id="GO:0008080">
    <property type="term" value="F:N-acetyltransferase activity"/>
    <property type="evidence" value="ECO:0007669"/>
    <property type="project" value="UniProtKB-ARBA"/>
</dbReference>
<dbReference type="PROSITE" id="PS51186">
    <property type="entry name" value="GNAT"/>
    <property type="match status" value="1"/>
</dbReference>
<dbReference type="OrthoDB" id="9792929at2"/>
<dbReference type="RefSeq" id="WP_029597803.1">
    <property type="nucleotide sequence ID" value="NZ_CP022122.1"/>
</dbReference>
<dbReference type="AlphaFoldDB" id="A0A0X3Y1Q7"/>
<dbReference type="EMBL" id="LMVH01000001">
    <property type="protein sequence ID" value="KUL98835.1"/>
    <property type="molecule type" value="Genomic_DNA"/>
</dbReference>
<evidence type="ECO:0000256" key="1">
    <source>
        <dbReference type="ARBA" id="ARBA00022679"/>
    </source>
</evidence>
<evidence type="ECO:0000259" key="3">
    <source>
        <dbReference type="PROSITE" id="PS51186"/>
    </source>
</evidence>
<keyword evidence="2" id="KW-0012">Acyltransferase</keyword>
<dbReference type="Proteomes" id="UP000054800">
    <property type="component" value="Unassembled WGS sequence"/>
</dbReference>
<dbReference type="Gene3D" id="3.40.630.30">
    <property type="match status" value="1"/>
</dbReference>